<dbReference type="SMART" id="SM00471">
    <property type="entry name" value="HDc"/>
    <property type="match status" value="1"/>
</dbReference>
<dbReference type="CDD" id="cd00077">
    <property type="entry name" value="HDc"/>
    <property type="match status" value="1"/>
</dbReference>
<dbReference type="PANTHER" id="PTHR43155">
    <property type="entry name" value="CYCLIC DI-GMP PHOSPHODIESTERASE PA4108-RELATED"/>
    <property type="match status" value="1"/>
</dbReference>
<name>A0A7H9BF89_9NEIS</name>
<dbReference type="SMART" id="SM00065">
    <property type="entry name" value="GAF"/>
    <property type="match status" value="1"/>
</dbReference>
<dbReference type="Proteomes" id="UP000509597">
    <property type="component" value="Chromosome"/>
</dbReference>
<dbReference type="SUPFAM" id="SSF109604">
    <property type="entry name" value="HD-domain/PDEase-like"/>
    <property type="match status" value="1"/>
</dbReference>
<dbReference type="PANTHER" id="PTHR43155:SF2">
    <property type="entry name" value="CYCLIC DI-GMP PHOSPHODIESTERASE PA4108"/>
    <property type="match status" value="1"/>
</dbReference>
<keyword evidence="3" id="KW-1185">Reference proteome</keyword>
<dbReference type="KEGG" id="chiz:HQ393_01825"/>
<evidence type="ECO:0000313" key="2">
    <source>
        <dbReference type="EMBL" id="QLG87082.1"/>
    </source>
</evidence>
<dbReference type="AlphaFoldDB" id="A0A7H9BF89"/>
<dbReference type="PROSITE" id="PS51832">
    <property type="entry name" value="HD_GYP"/>
    <property type="match status" value="1"/>
</dbReference>
<evidence type="ECO:0000313" key="3">
    <source>
        <dbReference type="Proteomes" id="UP000509597"/>
    </source>
</evidence>
<feature type="domain" description="HD-GYP" evidence="1">
    <location>
        <begin position="299"/>
        <end position="509"/>
    </location>
</feature>
<dbReference type="Gene3D" id="3.30.450.40">
    <property type="match status" value="1"/>
</dbReference>
<protein>
    <submittedName>
        <fullName evidence="2">HD domain-containing protein</fullName>
    </submittedName>
</protein>
<proteinExistence type="predicted"/>
<dbReference type="InterPro" id="IPR037522">
    <property type="entry name" value="HD_GYP_dom"/>
</dbReference>
<evidence type="ECO:0000259" key="1">
    <source>
        <dbReference type="PROSITE" id="PS51832"/>
    </source>
</evidence>
<reference evidence="2 3" key="1">
    <citation type="submission" date="2020-07" db="EMBL/GenBank/DDBJ databases">
        <title>Complete genome sequence of Chitinibacter sp. 2T18.</title>
        <authorList>
            <person name="Bae J.-W."/>
            <person name="Choi J.-W."/>
        </authorList>
    </citation>
    <scope>NUCLEOTIDE SEQUENCE [LARGE SCALE GENOMIC DNA]</scope>
    <source>
        <strain evidence="2 3">2T18</strain>
    </source>
</reference>
<dbReference type="InterPro" id="IPR003018">
    <property type="entry name" value="GAF"/>
</dbReference>
<dbReference type="Pfam" id="PF01590">
    <property type="entry name" value="GAF"/>
    <property type="match status" value="1"/>
</dbReference>
<dbReference type="EMBL" id="CP058627">
    <property type="protein sequence ID" value="QLG87082.1"/>
    <property type="molecule type" value="Genomic_DNA"/>
</dbReference>
<dbReference type="GO" id="GO:0008081">
    <property type="term" value="F:phosphoric diester hydrolase activity"/>
    <property type="evidence" value="ECO:0007669"/>
    <property type="project" value="UniProtKB-ARBA"/>
</dbReference>
<dbReference type="InterPro" id="IPR003607">
    <property type="entry name" value="HD/PDEase_dom"/>
</dbReference>
<dbReference type="SUPFAM" id="SSF55781">
    <property type="entry name" value="GAF domain-like"/>
    <property type="match status" value="1"/>
</dbReference>
<gene>
    <name evidence="2" type="ORF">HQ393_01825</name>
</gene>
<dbReference type="InterPro" id="IPR006674">
    <property type="entry name" value="HD_domain"/>
</dbReference>
<dbReference type="InterPro" id="IPR029016">
    <property type="entry name" value="GAF-like_dom_sf"/>
</dbReference>
<dbReference type="RefSeq" id="WP_179357168.1">
    <property type="nucleotide sequence ID" value="NZ_CP058627.1"/>
</dbReference>
<dbReference type="Pfam" id="PF13487">
    <property type="entry name" value="HD_5"/>
    <property type="match status" value="1"/>
</dbReference>
<dbReference type="Gene3D" id="1.10.3210.10">
    <property type="entry name" value="Hypothetical protein af1432"/>
    <property type="match status" value="2"/>
</dbReference>
<accession>A0A7H9BF89</accession>
<organism evidence="2 3">
    <name type="scientific">Chitinibacter bivalviorum</name>
    <dbReference type="NCBI Taxonomy" id="2739434"/>
    <lineage>
        <taxon>Bacteria</taxon>
        <taxon>Pseudomonadati</taxon>
        <taxon>Pseudomonadota</taxon>
        <taxon>Betaproteobacteria</taxon>
        <taxon>Neisseriales</taxon>
        <taxon>Chitinibacteraceae</taxon>
        <taxon>Chitinibacter</taxon>
    </lineage>
</organism>
<sequence>MTEFELHQRLNKLNAIGAALSAETQIERLIESILIAAIDLVRADAGTLYLVKDDAVHFEIILNPRLGVAQGGTSGSLVTLPPVPLTLCNGQPNLSNVVACAVNQRCTINLADAYCSPEYDFSGTREFDRNTGYRSKTFLSVPMFDHEGQIIGVLQLINALNEHYEIESFSQNDQHLVESLASQAAIALSNRRLVLSLQELFEAFINLINLAIDDKSPYTGGHCQRVPELTMMLAEAVNRCSVGEMADFHLTEHDRYELKIAGLLHDCGKITTPVHVVDKATKLQTIFDRIGLIDTRFEILLRDLEIAQLKGHLNDLEYAAQRQQLIEEREFIRAINAGAEMMPDEALARLEQIAKRSWLDSYGHEQTFLTDDEQENLAIRKGTLTAAERNIINHHIDVTIQMLEELPWPSHLKNVPEYAGGHHERMDGKGYPKGLRREQMSVQARIMGIADVFEALTARDRPYKDGMKLSKALGILTRMACEQHIDQALLKIFLRDGVWLQYAQRFLTSQQCDEVDLEQLLLQLEDC</sequence>
<dbReference type="Pfam" id="PF01966">
    <property type="entry name" value="HD"/>
    <property type="match status" value="1"/>
</dbReference>